<evidence type="ECO:0000313" key="2">
    <source>
        <dbReference type="EMBL" id="MFL4470459.1"/>
    </source>
</evidence>
<protein>
    <submittedName>
        <fullName evidence="2">Uncharacterized protein</fullName>
    </submittedName>
</protein>
<evidence type="ECO:0000313" key="3">
    <source>
        <dbReference type="Proteomes" id="UP001627408"/>
    </source>
</evidence>
<feature type="region of interest" description="Disordered" evidence="1">
    <location>
        <begin position="44"/>
        <end position="63"/>
    </location>
</feature>
<comment type="caution">
    <text evidence="2">The sequence shown here is derived from an EMBL/GenBank/DDBJ whole genome shotgun (WGS) entry which is preliminary data.</text>
</comment>
<keyword evidence="3" id="KW-1185">Reference proteome</keyword>
<reference evidence="2 3" key="1">
    <citation type="submission" date="2024-08" db="EMBL/GenBank/DDBJ databases">
        <title>Tateyamaria sp. nov., isolated from marine algae.</title>
        <authorList>
            <person name="Choi B.J."/>
            <person name="Kim J.M."/>
            <person name="Lee J.K."/>
            <person name="Choi D.G."/>
            <person name="Bayburt H."/>
            <person name="Baek J.H."/>
            <person name="Han D.M."/>
            <person name="Jeon C.O."/>
        </authorList>
    </citation>
    <scope>NUCLEOTIDE SEQUENCE [LARGE SCALE GENOMIC DNA]</scope>
    <source>
        <strain evidence="2 3">KMU-156</strain>
    </source>
</reference>
<gene>
    <name evidence="2" type="ORF">ACERZ8_11435</name>
</gene>
<evidence type="ECO:0000256" key="1">
    <source>
        <dbReference type="SAM" id="MobiDB-lite"/>
    </source>
</evidence>
<dbReference type="RefSeq" id="WP_407592313.1">
    <property type="nucleotide sequence ID" value="NZ_JBHDIY010000002.1"/>
</dbReference>
<proteinExistence type="predicted"/>
<dbReference type="Proteomes" id="UP001627408">
    <property type="component" value="Unassembled WGS sequence"/>
</dbReference>
<dbReference type="EMBL" id="JBHDIY010000002">
    <property type="protein sequence ID" value="MFL4470459.1"/>
    <property type="molecule type" value="Genomic_DNA"/>
</dbReference>
<sequence>MAAALASIFGATGVIYGQAAAGALMGALAALWGWRYVARLGPHADIEPPQARPWPSADRYRRR</sequence>
<organism evidence="2 3">
    <name type="scientific">Tateyamaria armeniaca</name>
    <dbReference type="NCBI Taxonomy" id="2518930"/>
    <lineage>
        <taxon>Bacteria</taxon>
        <taxon>Pseudomonadati</taxon>
        <taxon>Pseudomonadota</taxon>
        <taxon>Alphaproteobacteria</taxon>
        <taxon>Rhodobacterales</taxon>
        <taxon>Roseobacteraceae</taxon>
        <taxon>Tateyamaria</taxon>
    </lineage>
</organism>
<accession>A0ABW8UUP3</accession>
<name>A0ABW8UUP3_9RHOB</name>